<reference evidence="2" key="1">
    <citation type="submission" date="2016-11" db="UniProtKB">
        <authorList>
            <consortium name="WormBaseParasite"/>
        </authorList>
    </citation>
    <scope>IDENTIFICATION</scope>
</reference>
<protein>
    <submittedName>
        <fullName evidence="2">Neur_chan_LBD domain-containing protein</fullName>
    </submittedName>
</protein>
<name>A0A1I8B5X4_MELHA</name>
<dbReference type="AlphaFoldDB" id="A0A1I8B5X4"/>
<evidence type="ECO:0000313" key="1">
    <source>
        <dbReference type="Proteomes" id="UP000095281"/>
    </source>
</evidence>
<evidence type="ECO:0000313" key="2">
    <source>
        <dbReference type="WBParaSite" id="MhA1_Contig1389.frz3.gene1"/>
    </source>
</evidence>
<organism evidence="1 2">
    <name type="scientific">Meloidogyne hapla</name>
    <name type="common">Root-knot nematode worm</name>
    <dbReference type="NCBI Taxonomy" id="6305"/>
    <lineage>
        <taxon>Eukaryota</taxon>
        <taxon>Metazoa</taxon>
        <taxon>Ecdysozoa</taxon>
        <taxon>Nematoda</taxon>
        <taxon>Chromadorea</taxon>
        <taxon>Rhabditida</taxon>
        <taxon>Tylenchina</taxon>
        <taxon>Tylenchomorpha</taxon>
        <taxon>Tylenchoidea</taxon>
        <taxon>Meloidogynidae</taxon>
        <taxon>Meloidogyninae</taxon>
        <taxon>Meloidogyne</taxon>
    </lineage>
</organism>
<proteinExistence type="predicted"/>
<sequence>LHQLRQPDITLGITNITRVRVYKYVF</sequence>
<accession>A0A1I8B5X4</accession>
<dbReference type="Proteomes" id="UP000095281">
    <property type="component" value="Unplaced"/>
</dbReference>
<keyword evidence="1" id="KW-1185">Reference proteome</keyword>
<dbReference type="WBParaSite" id="MhA1_Contig1389.frz3.gene1">
    <property type="protein sequence ID" value="MhA1_Contig1389.frz3.gene1"/>
    <property type="gene ID" value="MhA1_Contig1389.frz3.gene1"/>
</dbReference>